<evidence type="ECO:0000313" key="3">
    <source>
        <dbReference type="EMBL" id="MBB3186990.1"/>
    </source>
</evidence>
<name>A0A7W5DQP6_9PORP</name>
<dbReference type="Pfam" id="PF22847">
    <property type="entry name" value="BT_3657-like_N"/>
    <property type="match status" value="1"/>
</dbReference>
<organism evidence="3 4">
    <name type="scientific">Microbacter margulisiae</name>
    <dbReference type="NCBI Taxonomy" id="1350067"/>
    <lineage>
        <taxon>Bacteria</taxon>
        <taxon>Pseudomonadati</taxon>
        <taxon>Bacteroidota</taxon>
        <taxon>Bacteroidia</taxon>
        <taxon>Bacteroidales</taxon>
        <taxon>Porphyromonadaceae</taxon>
        <taxon>Microbacter</taxon>
    </lineage>
</organism>
<sequence>MKYLFLAIVGMIALSSCKTTQAYLFSTFREPQQDGLLLAGSTDGYHWKSLGGPFNTPGVGRDKVFRDPSIVEGPHGTFHMVWTCSWTNDKGFGYASSKDLIHWTKSQYVEIMKSEPTTINVWAPDLFYDARKKDFIIIWASTIPYRFPKGEEAEDNNHRLYYTITKDFKTFSPAKLFFDPGYSVIDGTIFKVASKNYVLVFKDNTRPERNVKVAFSHSPIGPYAIPSAPFSPHFSEGPTVVKIGHNYLIYFERYVAKKYGAVETKDFKTFTDISNEVFLPKGQKHGTIFKVKYSIYKKLLKYQAQANKGH</sequence>
<keyword evidence="1" id="KW-0732">Signal</keyword>
<dbReference type="RefSeq" id="WP_183412809.1">
    <property type="nucleotide sequence ID" value="NZ_JACHYB010000001.1"/>
</dbReference>
<dbReference type="PANTHER" id="PTHR43301:SF3">
    <property type="entry name" value="ARABINAN ENDO-1,5-ALPHA-L-ARABINOSIDASE A-RELATED"/>
    <property type="match status" value="1"/>
</dbReference>
<dbReference type="InterPro" id="IPR055133">
    <property type="entry name" value="BT_3657-like_N"/>
</dbReference>
<protein>
    <recommendedName>
        <fullName evidence="2">Arabinosidase BT-3657-like N-terminal domain-containing protein</fullName>
    </recommendedName>
</protein>
<dbReference type="PANTHER" id="PTHR43301">
    <property type="entry name" value="ARABINAN ENDO-1,5-ALPHA-L-ARABINOSIDASE"/>
    <property type="match status" value="1"/>
</dbReference>
<feature type="signal peptide" evidence="1">
    <location>
        <begin position="1"/>
        <end position="22"/>
    </location>
</feature>
<dbReference type="InterPro" id="IPR050727">
    <property type="entry name" value="GH43_arabinanases"/>
</dbReference>
<reference evidence="3 4" key="1">
    <citation type="submission" date="2020-08" db="EMBL/GenBank/DDBJ databases">
        <title>Genomic Encyclopedia of Type Strains, Phase IV (KMG-IV): sequencing the most valuable type-strain genomes for metagenomic binning, comparative biology and taxonomic classification.</title>
        <authorList>
            <person name="Goeker M."/>
        </authorList>
    </citation>
    <scope>NUCLEOTIDE SEQUENCE [LARGE SCALE GENOMIC DNA]</scope>
    <source>
        <strain evidence="3 4">DSM 27471</strain>
    </source>
</reference>
<evidence type="ECO:0000259" key="2">
    <source>
        <dbReference type="Pfam" id="PF22847"/>
    </source>
</evidence>
<dbReference type="PROSITE" id="PS51257">
    <property type="entry name" value="PROKAR_LIPOPROTEIN"/>
    <property type="match status" value="1"/>
</dbReference>
<feature type="domain" description="Arabinosidase BT-3657-like N-terminal" evidence="2">
    <location>
        <begin position="23"/>
        <end position="110"/>
    </location>
</feature>
<dbReference type="InterPro" id="IPR023296">
    <property type="entry name" value="Glyco_hydro_beta-prop_sf"/>
</dbReference>
<dbReference type="CDD" id="cd08983">
    <property type="entry name" value="GH43_Bt3655-like"/>
    <property type="match status" value="1"/>
</dbReference>
<evidence type="ECO:0000313" key="4">
    <source>
        <dbReference type="Proteomes" id="UP000544222"/>
    </source>
</evidence>
<keyword evidence="4" id="KW-1185">Reference proteome</keyword>
<dbReference type="Proteomes" id="UP000544222">
    <property type="component" value="Unassembled WGS sequence"/>
</dbReference>
<dbReference type="EMBL" id="JACHYB010000001">
    <property type="protein sequence ID" value="MBB3186990.1"/>
    <property type="molecule type" value="Genomic_DNA"/>
</dbReference>
<proteinExistence type="predicted"/>
<evidence type="ECO:0000256" key="1">
    <source>
        <dbReference type="SAM" id="SignalP"/>
    </source>
</evidence>
<feature type="chain" id="PRO_5031306516" description="Arabinosidase BT-3657-like N-terminal domain-containing protein" evidence="1">
    <location>
        <begin position="23"/>
        <end position="310"/>
    </location>
</feature>
<accession>A0A7W5DQP6</accession>
<dbReference type="Gene3D" id="2.115.10.20">
    <property type="entry name" value="Glycosyl hydrolase domain, family 43"/>
    <property type="match status" value="1"/>
</dbReference>
<comment type="caution">
    <text evidence="3">The sequence shown here is derived from an EMBL/GenBank/DDBJ whole genome shotgun (WGS) entry which is preliminary data.</text>
</comment>
<dbReference type="SUPFAM" id="SSF75005">
    <property type="entry name" value="Arabinanase/levansucrase/invertase"/>
    <property type="match status" value="1"/>
</dbReference>
<gene>
    <name evidence="3" type="ORF">FHX64_001153</name>
</gene>
<dbReference type="AlphaFoldDB" id="A0A7W5DQP6"/>